<evidence type="ECO:0000256" key="1">
    <source>
        <dbReference type="SAM" id="MobiDB-lite"/>
    </source>
</evidence>
<accession>A0ABD3IGE0</accession>
<dbReference type="EMBL" id="JBJQOH010000001">
    <property type="protein sequence ID" value="KAL3702516.1"/>
    <property type="molecule type" value="Genomic_DNA"/>
</dbReference>
<keyword evidence="3" id="KW-1185">Reference proteome</keyword>
<dbReference type="Proteomes" id="UP001633002">
    <property type="component" value="Unassembled WGS sequence"/>
</dbReference>
<proteinExistence type="predicted"/>
<gene>
    <name evidence="2" type="ORF">R1sor_020538</name>
</gene>
<evidence type="ECO:0000313" key="2">
    <source>
        <dbReference type="EMBL" id="KAL3702516.1"/>
    </source>
</evidence>
<feature type="region of interest" description="Disordered" evidence="1">
    <location>
        <begin position="54"/>
        <end position="174"/>
    </location>
</feature>
<feature type="compositionally biased region" description="Basic and acidic residues" evidence="1">
    <location>
        <begin position="155"/>
        <end position="174"/>
    </location>
</feature>
<organism evidence="2 3">
    <name type="scientific">Riccia sorocarpa</name>
    <dbReference type="NCBI Taxonomy" id="122646"/>
    <lineage>
        <taxon>Eukaryota</taxon>
        <taxon>Viridiplantae</taxon>
        <taxon>Streptophyta</taxon>
        <taxon>Embryophyta</taxon>
        <taxon>Marchantiophyta</taxon>
        <taxon>Marchantiopsida</taxon>
        <taxon>Marchantiidae</taxon>
        <taxon>Marchantiales</taxon>
        <taxon>Ricciaceae</taxon>
        <taxon>Riccia</taxon>
    </lineage>
</organism>
<sequence>MLRKLPQAFQQYYPADAAISGIPSRGNPFQFTKRFVQLLFAAAVLTCKVSFDPKAPAPSASAEGKQLQQATITGEEDLVSETSGMKKRKVISRAADDEKAETSTKHRRKVISSLSKGAGQEQDANDEEQQPDEEEEDAGKEDHGGEGEPPSLDIRIQKRAEIRDPDIGGRELAF</sequence>
<name>A0ABD3IGE0_9MARC</name>
<feature type="compositionally biased region" description="Acidic residues" evidence="1">
    <location>
        <begin position="123"/>
        <end position="139"/>
    </location>
</feature>
<evidence type="ECO:0000313" key="3">
    <source>
        <dbReference type="Proteomes" id="UP001633002"/>
    </source>
</evidence>
<reference evidence="2 3" key="1">
    <citation type="submission" date="2024-09" db="EMBL/GenBank/DDBJ databases">
        <title>Chromosome-scale assembly of Riccia sorocarpa.</title>
        <authorList>
            <person name="Paukszto L."/>
        </authorList>
    </citation>
    <scope>NUCLEOTIDE SEQUENCE [LARGE SCALE GENOMIC DNA]</scope>
    <source>
        <strain evidence="2">LP-2024</strain>
        <tissue evidence="2">Aerial parts of the thallus</tissue>
    </source>
</reference>
<feature type="compositionally biased region" description="Basic and acidic residues" evidence="1">
    <location>
        <begin position="94"/>
        <end position="104"/>
    </location>
</feature>
<protein>
    <submittedName>
        <fullName evidence="2">Uncharacterized protein</fullName>
    </submittedName>
</protein>
<dbReference type="AlphaFoldDB" id="A0ABD3IGE0"/>
<comment type="caution">
    <text evidence="2">The sequence shown here is derived from an EMBL/GenBank/DDBJ whole genome shotgun (WGS) entry which is preliminary data.</text>
</comment>